<accession>A0A1G9PNZ2</accession>
<gene>
    <name evidence="1" type="ORF">SAMN04515677_104446</name>
</gene>
<dbReference type="RefSeq" id="WP_092725886.1">
    <property type="nucleotide sequence ID" value="NZ_FNGW01000004.1"/>
</dbReference>
<dbReference type="Proteomes" id="UP000199068">
    <property type="component" value="Unassembled WGS sequence"/>
</dbReference>
<organism evidence="1 2">
    <name type="scientific">Romboutsia lituseburensis DSM 797</name>
    <dbReference type="NCBI Taxonomy" id="1121325"/>
    <lineage>
        <taxon>Bacteria</taxon>
        <taxon>Bacillati</taxon>
        <taxon>Bacillota</taxon>
        <taxon>Clostridia</taxon>
        <taxon>Peptostreptococcales</taxon>
        <taxon>Peptostreptococcaceae</taxon>
        <taxon>Romboutsia</taxon>
    </lineage>
</organism>
<keyword evidence="2" id="KW-1185">Reference proteome</keyword>
<dbReference type="NCBIfam" id="NF033536">
    <property type="entry name" value="lasso_PqqD_Bac"/>
    <property type="match status" value="1"/>
</dbReference>
<dbReference type="InterPro" id="IPR008792">
    <property type="entry name" value="PQQD"/>
</dbReference>
<dbReference type="InterPro" id="IPR041881">
    <property type="entry name" value="PqqD_sf"/>
</dbReference>
<evidence type="ECO:0000313" key="1">
    <source>
        <dbReference type="EMBL" id="SDM00582.1"/>
    </source>
</evidence>
<name>A0A1G9PNZ2_9FIRM</name>
<dbReference type="AlphaFoldDB" id="A0A1G9PNZ2"/>
<dbReference type="Gene3D" id="1.10.10.1150">
    <property type="entry name" value="Coenzyme PQQ synthesis protein D (PqqD)"/>
    <property type="match status" value="1"/>
</dbReference>
<evidence type="ECO:0000313" key="2">
    <source>
        <dbReference type="Proteomes" id="UP000199068"/>
    </source>
</evidence>
<dbReference type="EMBL" id="FNGW01000004">
    <property type="protein sequence ID" value="SDM00582.1"/>
    <property type="molecule type" value="Genomic_DNA"/>
</dbReference>
<protein>
    <submittedName>
        <fullName evidence="1">Coenzyme PQQ synthesis protein D (PqqD)</fullName>
    </submittedName>
</protein>
<reference evidence="1 2" key="1">
    <citation type="submission" date="2016-10" db="EMBL/GenBank/DDBJ databases">
        <authorList>
            <person name="de Groot N.N."/>
        </authorList>
    </citation>
    <scope>NUCLEOTIDE SEQUENCE [LARGE SCALE GENOMIC DNA]</scope>
    <source>
        <strain evidence="1 2">DSM 797</strain>
    </source>
</reference>
<sequence length="91" mass="10134">MITLETIVSHRGELDATDLDGEIVMMDLDKGQYFALNGVGSRIWQEIEQPVKVGEIVDTLIGEYDVDRETCEKSVLEFITGLENAELLSMG</sequence>
<dbReference type="Pfam" id="PF05402">
    <property type="entry name" value="PqqD"/>
    <property type="match status" value="1"/>
</dbReference>
<proteinExistence type="predicted"/>
<dbReference type="STRING" id="1121325.SAMN04515677_104446"/>